<accession>A0ABQ9WNQ6</accession>
<reference evidence="1 2" key="1">
    <citation type="journal article" date="2022" name="bioRxiv">
        <title>Genomics of Preaxostyla Flagellates Illuminates Evolutionary Transitions and the Path Towards Mitochondrial Loss.</title>
        <authorList>
            <person name="Novak L.V.F."/>
            <person name="Treitli S.C."/>
            <person name="Pyrih J."/>
            <person name="Halakuc P."/>
            <person name="Pipaliya S.V."/>
            <person name="Vacek V."/>
            <person name="Brzon O."/>
            <person name="Soukal P."/>
            <person name="Eme L."/>
            <person name="Dacks J.B."/>
            <person name="Karnkowska A."/>
            <person name="Elias M."/>
            <person name="Hampl V."/>
        </authorList>
    </citation>
    <scope>NUCLEOTIDE SEQUENCE [LARGE SCALE GENOMIC DNA]</scope>
    <source>
        <strain evidence="1">NAU3</strain>
        <tissue evidence="1">Gut</tissue>
    </source>
</reference>
<sequence>MITSEDGGVLHATLQETGTLSLTNTIFAGCSSDGNGGAIFVDLVGSTLPPSISLTSVSFGDVTAGTGCSAQKGQTVYCGVASGKETASLKTIRDSLLHPSPIPPPVFSSTELSLVEFEVGSLVGSILHPFNHKTTQLSLRADVVHDYPLSGNTLLPCLSLKQGYSNIPVMSDSHSLMLDTHLTLNEKLSTEDKIVIIADSVSNNLELLANA</sequence>
<keyword evidence="2" id="KW-1185">Reference proteome</keyword>
<protein>
    <submittedName>
        <fullName evidence="1">Uncharacterized protein</fullName>
    </submittedName>
</protein>
<dbReference type="Proteomes" id="UP001281761">
    <property type="component" value="Unassembled WGS sequence"/>
</dbReference>
<dbReference type="EMBL" id="JARBJD010000575">
    <property type="protein sequence ID" value="KAK2940953.1"/>
    <property type="molecule type" value="Genomic_DNA"/>
</dbReference>
<name>A0ABQ9WNQ6_9EUKA</name>
<comment type="caution">
    <text evidence="1">The sequence shown here is derived from an EMBL/GenBank/DDBJ whole genome shotgun (WGS) entry which is preliminary data.</text>
</comment>
<evidence type="ECO:0000313" key="1">
    <source>
        <dbReference type="EMBL" id="KAK2940953.1"/>
    </source>
</evidence>
<evidence type="ECO:0000313" key="2">
    <source>
        <dbReference type="Proteomes" id="UP001281761"/>
    </source>
</evidence>
<gene>
    <name evidence="1" type="ORF">BLNAU_24129</name>
</gene>
<proteinExistence type="predicted"/>
<organism evidence="1 2">
    <name type="scientific">Blattamonas nauphoetae</name>
    <dbReference type="NCBI Taxonomy" id="2049346"/>
    <lineage>
        <taxon>Eukaryota</taxon>
        <taxon>Metamonada</taxon>
        <taxon>Preaxostyla</taxon>
        <taxon>Oxymonadida</taxon>
        <taxon>Blattamonas</taxon>
    </lineage>
</organism>